<dbReference type="GO" id="GO:0009379">
    <property type="term" value="C:Holliday junction helicase complex"/>
    <property type="evidence" value="ECO:0007669"/>
    <property type="project" value="InterPro"/>
</dbReference>
<dbReference type="SUPFAM" id="SSF46929">
    <property type="entry name" value="DNA helicase RuvA subunit, C-terminal domain"/>
    <property type="match status" value="1"/>
</dbReference>
<comment type="function">
    <text evidence="6">The RuvA-RuvB-RuvC complex processes Holliday junction (HJ) DNA during genetic recombination and DNA repair, while the RuvA-RuvB complex plays an important role in the rescue of blocked DNA replication forks via replication fork reversal (RFR). RuvA specifically binds to HJ cruciform DNA, conferring on it an open structure. The RuvB hexamer acts as an ATP-dependent pump, pulling dsDNA into and through the RuvAB complex. HJ branch migration allows RuvC to scan DNA until it finds its consensus sequence, where it cleaves and resolves the cruciform DNA.</text>
</comment>
<keyword evidence="8" id="KW-0378">Hydrolase</keyword>
<dbReference type="Gene3D" id="1.10.150.20">
    <property type="entry name" value="5' to 3' exonuclease, C-terminal subdomain"/>
    <property type="match status" value="1"/>
</dbReference>
<comment type="caution">
    <text evidence="6">Lacks conserved residue(s) required for the propagation of feature annotation.</text>
</comment>
<keyword evidence="2 6" id="KW-0227">DNA damage</keyword>
<evidence type="ECO:0000313" key="8">
    <source>
        <dbReference type="EMBL" id="RIX50560.1"/>
    </source>
</evidence>
<reference evidence="8 9" key="1">
    <citation type="submission" date="2018-09" db="EMBL/GenBank/DDBJ databases">
        <title>Paenibacillus aracenensis nov. sp. isolated from a cave in southern Spain.</title>
        <authorList>
            <person name="Jurado V."/>
            <person name="Gutierrez-Patricio S."/>
            <person name="Gonzalez-Pimentel J.L."/>
            <person name="Miller A.Z."/>
            <person name="Laiz L."/>
            <person name="Saiz-Jimenez C."/>
        </authorList>
    </citation>
    <scope>NUCLEOTIDE SEQUENCE [LARGE SCALE GENOMIC DNA]</scope>
    <source>
        <strain evidence="8 9">DSM 22867</strain>
    </source>
</reference>
<evidence type="ECO:0000256" key="2">
    <source>
        <dbReference type="ARBA" id="ARBA00022763"/>
    </source>
</evidence>
<evidence type="ECO:0000256" key="1">
    <source>
        <dbReference type="ARBA" id="ARBA00022490"/>
    </source>
</evidence>
<dbReference type="GO" id="GO:0005737">
    <property type="term" value="C:cytoplasm"/>
    <property type="evidence" value="ECO:0007669"/>
    <property type="project" value="UniProtKB-SubCell"/>
</dbReference>
<keyword evidence="1 6" id="KW-0963">Cytoplasm</keyword>
<organism evidence="8 9">
    <name type="scientific">Paenibacillus nanensis</name>
    <dbReference type="NCBI Taxonomy" id="393251"/>
    <lineage>
        <taxon>Bacteria</taxon>
        <taxon>Bacillati</taxon>
        <taxon>Bacillota</taxon>
        <taxon>Bacilli</taxon>
        <taxon>Bacillales</taxon>
        <taxon>Paenibacillaceae</taxon>
        <taxon>Paenibacillus</taxon>
    </lineage>
</organism>
<comment type="domain">
    <text evidence="6">Has three domains with a flexible linker between the domains II and III and assumes an 'L' shape. Domain III is highly mobile and contacts RuvB.</text>
</comment>
<dbReference type="AlphaFoldDB" id="A0A3A1UZ53"/>
<dbReference type="InterPro" id="IPR003583">
    <property type="entry name" value="Hlx-hairpin-Hlx_DNA-bd_motif"/>
</dbReference>
<evidence type="ECO:0000256" key="4">
    <source>
        <dbReference type="ARBA" id="ARBA00023172"/>
    </source>
</evidence>
<keyword evidence="5 6" id="KW-0234">DNA repair</keyword>
<dbReference type="InterPro" id="IPR012340">
    <property type="entry name" value="NA-bd_OB-fold"/>
</dbReference>
<dbReference type="InterPro" id="IPR011114">
    <property type="entry name" value="RuvA_C"/>
</dbReference>
<keyword evidence="4 6" id="KW-0233">DNA recombination</keyword>
<comment type="caution">
    <text evidence="8">The sequence shown here is derived from an EMBL/GenBank/DDBJ whole genome shotgun (WGS) entry which is preliminary data.</text>
</comment>
<dbReference type="Proteomes" id="UP000266482">
    <property type="component" value="Unassembled WGS sequence"/>
</dbReference>
<accession>A0A3A1UZ53</accession>
<dbReference type="RefSeq" id="WP_119601827.1">
    <property type="nucleotide sequence ID" value="NZ_QXQA01000014.1"/>
</dbReference>
<dbReference type="InterPro" id="IPR000085">
    <property type="entry name" value="RuvA"/>
</dbReference>
<dbReference type="SUPFAM" id="SSF47781">
    <property type="entry name" value="RuvA domain 2-like"/>
    <property type="match status" value="1"/>
</dbReference>
<dbReference type="GO" id="GO:0009378">
    <property type="term" value="F:four-way junction helicase activity"/>
    <property type="evidence" value="ECO:0007669"/>
    <property type="project" value="InterPro"/>
</dbReference>
<dbReference type="InterPro" id="IPR010994">
    <property type="entry name" value="RuvA_2-like"/>
</dbReference>
<dbReference type="EMBL" id="QXQA01000014">
    <property type="protein sequence ID" value="RIX50560.1"/>
    <property type="molecule type" value="Genomic_DNA"/>
</dbReference>
<dbReference type="SMART" id="SM00278">
    <property type="entry name" value="HhH1"/>
    <property type="match status" value="2"/>
</dbReference>
<name>A0A3A1UZ53_9BACL</name>
<dbReference type="GO" id="GO:0005524">
    <property type="term" value="F:ATP binding"/>
    <property type="evidence" value="ECO:0007669"/>
    <property type="project" value="InterPro"/>
</dbReference>
<dbReference type="OrthoDB" id="5293449at2"/>
<gene>
    <name evidence="6 8" type="primary">ruvA</name>
    <name evidence="8" type="ORF">D3P08_20000</name>
</gene>
<evidence type="ECO:0000256" key="5">
    <source>
        <dbReference type="ARBA" id="ARBA00023204"/>
    </source>
</evidence>
<evidence type="ECO:0000256" key="3">
    <source>
        <dbReference type="ARBA" id="ARBA00023125"/>
    </source>
</evidence>
<dbReference type="GO" id="GO:0006281">
    <property type="term" value="P:DNA repair"/>
    <property type="evidence" value="ECO:0007669"/>
    <property type="project" value="UniProtKB-UniRule"/>
</dbReference>
<dbReference type="GO" id="GO:0048476">
    <property type="term" value="C:Holliday junction resolvase complex"/>
    <property type="evidence" value="ECO:0007669"/>
    <property type="project" value="UniProtKB-UniRule"/>
</dbReference>
<dbReference type="HAMAP" id="MF_00031">
    <property type="entry name" value="DNA_HJ_migration_RuvA"/>
    <property type="match status" value="1"/>
</dbReference>
<dbReference type="InterPro" id="IPR013849">
    <property type="entry name" value="DNA_helicase_Holl-junc_RuvA_I"/>
</dbReference>
<dbReference type="InterPro" id="IPR036267">
    <property type="entry name" value="RuvA_C_sf"/>
</dbReference>
<dbReference type="Gene3D" id="2.40.50.140">
    <property type="entry name" value="Nucleic acid-binding proteins"/>
    <property type="match status" value="1"/>
</dbReference>
<protein>
    <recommendedName>
        <fullName evidence="6">Holliday junction branch migration complex subunit RuvA</fullName>
    </recommendedName>
</protein>
<sequence length="211" mass="22684">MIDFLKGPVVHIEAEYIVMDVRDVGYRVFVPSPYAFAAKEGAVTVYIHHHVREDAIHLFGFESREQQTLFRKLLDVSGIGPRVALGVLSAGKPESIVAAVQQENIGFLTKLPGIGKKTAQRMILDLKDKLFGAVADGGLLAAAGFAAELAGETIGDEGAGTAWKEAREGLAALGYTSAELDKAWNGLKDSVKADETVDSLMKRALQQLFKG</sequence>
<comment type="subcellular location">
    <subcellularLocation>
        <location evidence="6">Cytoplasm</location>
    </subcellularLocation>
</comment>
<feature type="region of interest" description="Domain III" evidence="6">
    <location>
        <begin position="157"/>
        <end position="211"/>
    </location>
</feature>
<dbReference type="GO" id="GO:0016787">
    <property type="term" value="F:hydrolase activity"/>
    <property type="evidence" value="ECO:0007669"/>
    <property type="project" value="UniProtKB-KW"/>
</dbReference>
<proteinExistence type="inferred from homology"/>
<dbReference type="GO" id="GO:0000400">
    <property type="term" value="F:four-way junction DNA binding"/>
    <property type="evidence" value="ECO:0007669"/>
    <property type="project" value="UniProtKB-UniRule"/>
</dbReference>
<dbReference type="GO" id="GO:0006310">
    <property type="term" value="P:DNA recombination"/>
    <property type="evidence" value="ECO:0007669"/>
    <property type="project" value="UniProtKB-UniRule"/>
</dbReference>
<dbReference type="Pfam" id="PF07499">
    <property type="entry name" value="RuvA_C"/>
    <property type="match status" value="1"/>
</dbReference>
<feature type="domain" description="Helix-hairpin-helix DNA-binding motif class 1" evidence="7">
    <location>
        <begin position="106"/>
        <end position="125"/>
    </location>
</feature>
<feature type="domain" description="Helix-hairpin-helix DNA-binding motif class 1" evidence="7">
    <location>
        <begin position="71"/>
        <end position="90"/>
    </location>
</feature>
<comment type="similarity">
    <text evidence="6">Belongs to the RuvA family.</text>
</comment>
<keyword evidence="9" id="KW-1185">Reference proteome</keyword>
<evidence type="ECO:0000259" key="7">
    <source>
        <dbReference type="SMART" id="SM00278"/>
    </source>
</evidence>
<evidence type="ECO:0000313" key="9">
    <source>
        <dbReference type="Proteomes" id="UP000266482"/>
    </source>
</evidence>
<keyword evidence="3 6" id="KW-0238">DNA-binding</keyword>
<comment type="subunit">
    <text evidence="6">Homotetramer. Forms an RuvA(8)-RuvB(12)-Holliday junction (HJ) complex. HJ DNA is sandwiched between 2 RuvA tetramers; dsDNA enters through RuvA and exits via RuvB. An RuvB hexamer assembles on each DNA strand where it exits the tetramer. Each RuvB hexamer is contacted by two RuvA subunits (via domain III) on 2 adjacent RuvB subunits; this complex drives branch migration. In the full resolvosome a probable DNA-RuvA(4)-RuvB(12)-RuvC(2) complex forms which resolves the HJ.</text>
</comment>
<evidence type="ECO:0000256" key="6">
    <source>
        <dbReference type="HAMAP-Rule" id="MF_00031"/>
    </source>
</evidence>
<dbReference type="Pfam" id="PF01330">
    <property type="entry name" value="RuvA_N"/>
    <property type="match status" value="1"/>
</dbReference>
<dbReference type="Pfam" id="PF14520">
    <property type="entry name" value="HHH_5"/>
    <property type="match status" value="1"/>
</dbReference>
<dbReference type="SUPFAM" id="SSF50249">
    <property type="entry name" value="Nucleic acid-binding proteins"/>
    <property type="match status" value="1"/>
</dbReference>
<dbReference type="NCBIfam" id="TIGR00084">
    <property type="entry name" value="ruvA"/>
    <property type="match status" value="1"/>
</dbReference>
<dbReference type="Gene3D" id="1.10.8.10">
    <property type="entry name" value="DNA helicase RuvA subunit, C-terminal domain"/>
    <property type="match status" value="1"/>
</dbReference>